<proteinExistence type="predicted"/>
<comment type="caution">
    <text evidence="1">The sequence shown here is derived from an EMBL/GenBank/DDBJ whole genome shotgun (WGS) entry which is preliminary data.</text>
</comment>
<sequence>KRSSSSAAKGTPTRRFGAKVMEPHELKRFQAQNVAKYTPENWIDEGHLKLQFPIIRDNVRKF</sequence>
<protein>
    <submittedName>
        <fullName evidence="1">Uncharacterized protein</fullName>
    </submittedName>
</protein>
<reference evidence="1 2" key="1">
    <citation type="journal article" date="2021" name="BMC Genomics">
        <title>Datura genome reveals duplications of psychoactive alkaloid biosynthetic genes and high mutation rate following tissue culture.</title>
        <authorList>
            <person name="Rajewski A."/>
            <person name="Carter-House D."/>
            <person name="Stajich J."/>
            <person name="Litt A."/>
        </authorList>
    </citation>
    <scope>NUCLEOTIDE SEQUENCE [LARGE SCALE GENOMIC DNA]</scope>
    <source>
        <strain evidence="1">AR-01</strain>
    </source>
</reference>
<keyword evidence="2" id="KW-1185">Reference proteome</keyword>
<organism evidence="1 2">
    <name type="scientific">Datura stramonium</name>
    <name type="common">Jimsonweed</name>
    <name type="synonym">Common thornapple</name>
    <dbReference type="NCBI Taxonomy" id="4076"/>
    <lineage>
        <taxon>Eukaryota</taxon>
        <taxon>Viridiplantae</taxon>
        <taxon>Streptophyta</taxon>
        <taxon>Embryophyta</taxon>
        <taxon>Tracheophyta</taxon>
        <taxon>Spermatophyta</taxon>
        <taxon>Magnoliopsida</taxon>
        <taxon>eudicotyledons</taxon>
        <taxon>Gunneridae</taxon>
        <taxon>Pentapetalae</taxon>
        <taxon>asterids</taxon>
        <taxon>lamiids</taxon>
        <taxon>Solanales</taxon>
        <taxon>Solanaceae</taxon>
        <taxon>Solanoideae</taxon>
        <taxon>Datureae</taxon>
        <taxon>Datura</taxon>
    </lineage>
</organism>
<dbReference type="Proteomes" id="UP000823775">
    <property type="component" value="Unassembled WGS sequence"/>
</dbReference>
<feature type="non-terminal residue" evidence="1">
    <location>
        <position position="1"/>
    </location>
</feature>
<name>A0ABS8V1F0_DATST</name>
<evidence type="ECO:0000313" key="2">
    <source>
        <dbReference type="Proteomes" id="UP000823775"/>
    </source>
</evidence>
<accession>A0ABS8V1F0</accession>
<gene>
    <name evidence="1" type="ORF">HAX54_026713</name>
</gene>
<evidence type="ECO:0000313" key="1">
    <source>
        <dbReference type="EMBL" id="MCD9640955.1"/>
    </source>
</evidence>
<dbReference type="EMBL" id="JACEIK010003249">
    <property type="protein sequence ID" value="MCD9640955.1"/>
    <property type="molecule type" value="Genomic_DNA"/>
</dbReference>